<dbReference type="GO" id="GO:0042130">
    <property type="term" value="P:negative regulation of T cell proliferation"/>
    <property type="evidence" value="ECO:0007669"/>
    <property type="project" value="TreeGrafter"/>
</dbReference>
<dbReference type="InterPro" id="IPR013783">
    <property type="entry name" value="Ig-like_fold"/>
</dbReference>
<keyword evidence="8" id="KW-0675">Receptor</keyword>
<keyword evidence="6" id="KW-0472">Membrane</keyword>
<feature type="region of interest" description="Disordered" evidence="11">
    <location>
        <begin position="518"/>
        <end position="540"/>
    </location>
</feature>
<reference evidence="13" key="3">
    <citation type="submission" date="2025-09" db="UniProtKB">
        <authorList>
            <consortium name="Ensembl"/>
        </authorList>
    </citation>
    <scope>IDENTIFICATION</scope>
</reference>
<dbReference type="PANTHER" id="PTHR25466">
    <property type="entry name" value="T-LYMPHOCYTE ACTIVATION ANTIGEN"/>
    <property type="match status" value="1"/>
</dbReference>
<organism evidence="13 14">
    <name type="scientific">Astatotilapia calliptera</name>
    <name type="common">Eastern happy</name>
    <name type="synonym">Chromis callipterus</name>
    <dbReference type="NCBI Taxonomy" id="8154"/>
    <lineage>
        <taxon>Eukaryota</taxon>
        <taxon>Metazoa</taxon>
        <taxon>Chordata</taxon>
        <taxon>Craniata</taxon>
        <taxon>Vertebrata</taxon>
        <taxon>Euteleostomi</taxon>
        <taxon>Actinopterygii</taxon>
        <taxon>Neopterygii</taxon>
        <taxon>Teleostei</taxon>
        <taxon>Neoteleostei</taxon>
        <taxon>Acanthomorphata</taxon>
        <taxon>Ovalentaria</taxon>
        <taxon>Cichlomorphae</taxon>
        <taxon>Cichliformes</taxon>
        <taxon>Cichlidae</taxon>
        <taxon>African cichlids</taxon>
        <taxon>Pseudocrenilabrinae</taxon>
        <taxon>Haplochromini</taxon>
        <taxon>Astatotilapia</taxon>
    </lineage>
</organism>
<evidence type="ECO:0000256" key="10">
    <source>
        <dbReference type="ARBA" id="ARBA00023319"/>
    </source>
</evidence>
<dbReference type="Bgee" id="ENSACLG00000010107">
    <property type="expression patterns" value="Expressed in anal fin and 3 other cell types or tissues"/>
</dbReference>
<dbReference type="GO" id="GO:0071222">
    <property type="term" value="P:cellular response to lipopolysaccharide"/>
    <property type="evidence" value="ECO:0007669"/>
    <property type="project" value="TreeGrafter"/>
</dbReference>
<dbReference type="Gene3D" id="2.60.40.10">
    <property type="entry name" value="Immunoglobulins"/>
    <property type="match status" value="5"/>
</dbReference>
<feature type="domain" description="Ig-like" evidence="12">
    <location>
        <begin position="405"/>
        <end position="508"/>
    </location>
</feature>
<dbReference type="GO" id="GO:0007166">
    <property type="term" value="P:cell surface receptor signaling pathway"/>
    <property type="evidence" value="ECO:0007669"/>
    <property type="project" value="TreeGrafter"/>
</dbReference>
<keyword evidence="10" id="KW-0393">Immunoglobulin domain</keyword>
<reference evidence="13" key="2">
    <citation type="submission" date="2025-08" db="UniProtKB">
        <authorList>
            <consortium name="Ensembl"/>
        </authorList>
    </citation>
    <scope>IDENTIFICATION</scope>
</reference>
<dbReference type="InterPro" id="IPR036179">
    <property type="entry name" value="Ig-like_dom_sf"/>
</dbReference>
<evidence type="ECO:0000256" key="7">
    <source>
        <dbReference type="ARBA" id="ARBA00023157"/>
    </source>
</evidence>
<dbReference type="AlphaFoldDB" id="A0A3P8PCU8"/>
<evidence type="ECO:0000313" key="13">
    <source>
        <dbReference type="Ensembl" id="ENSACLP00000014841.2"/>
    </source>
</evidence>
<dbReference type="GO" id="GO:0031295">
    <property type="term" value="P:T cell costimulation"/>
    <property type="evidence" value="ECO:0007669"/>
    <property type="project" value="TreeGrafter"/>
</dbReference>
<dbReference type="InterPro" id="IPR003599">
    <property type="entry name" value="Ig_sub"/>
</dbReference>
<keyword evidence="3" id="KW-0812">Transmembrane</keyword>
<evidence type="ECO:0000313" key="14">
    <source>
        <dbReference type="Proteomes" id="UP000265100"/>
    </source>
</evidence>
<comment type="subcellular location">
    <subcellularLocation>
        <location evidence="1">Cell membrane</location>
        <topology evidence="1">Single-pass type I membrane protein</topology>
    </subcellularLocation>
</comment>
<accession>A0A3P8PCU8</accession>
<dbReference type="InterPro" id="IPR013106">
    <property type="entry name" value="Ig_V-set"/>
</dbReference>
<evidence type="ECO:0000256" key="8">
    <source>
        <dbReference type="ARBA" id="ARBA00023170"/>
    </source>
</evidence>
<keyword evidence="9" id="KW-0325">Glycoprotein</keyword>
<dbReference type="SMART" id="SM00406">
    <property type="entry name" value="IGv"/>
    <property type="match status" value="2"/>
</dbReference>
<evidence type="ECO:0000259" key="12">
    <source>
        <dbReference type="PROSITE" id="PS50835"/>
    </source>
</evidence>
<sequence length="540" mass="62861">MDSDYEKVHVYQNGFDQLEEQDQDYKDRTQMNKELLRTGDLSLTLKYPTDWDTDIYTCTIYSREGNILKKKQVKLKVRGIKVNGVSDSESVQLPFTTTENLPEDVKAEWIDRENRKVHVYKNGSDQLEEQDKVYRGRTEVNKDLLKTGDLSLTLKYPTDWDTKTYTCTVYKEGNILMKKQVELKVQVCQVEVEEGVESVKLPFKTTENLPEDAKVQWKVSGDRMVHVFKNGSDQPEEQDQFYRDRTKINKDLLRTGDLSLTLKQPTERDSGEYRCKVYGKINRYKKVLLKVKITVPKVEVDSGIESVQLPVEIKAHLPKDIKVEWKDGSYRKIHIYQNGSDQFEEQDKVYRDRTEIDEDLLNTGDLSLTLKYPTDWDTNTYTCILLSREGKILLKRKVELKVRVCQVEVKEGVGSVQLSFKTTENLPEDAKVQWKISGERMVHVYENGSDQPEEQDQFYRDRTKMNEDLLRTGDLSLTLKQPTERDSGEYRCVVKTEEIKRYKTVFLTVKGRVQVQDQTGDIRNRSSSIDPTPLMADQSV</sequence>
<dbReference type="SMART" id="SM00409">
    <property type="entry name" value="IG"/>
    <property type="match status" value="4"/>
</dbReference>
<dbReference type="InterPro" id="IPR051713">
    <property type="entry name" value="T-cell_Activation_Regulation"/>
</dbReference>
<feature type="compositionally biased region" description="Polar residues" evidence="11">
    <location>
        <begin position="518"/>
        <end position="530"/>
    </location>
</feature>
<dbReference type="InterPro" id="IPR007110">
    <property type="entry name" value="Ig-like_dom"/>
</dbReference>
<protein>
    <recommendedName>
        <fullName evidence="12">Ig-like domain-containing protein</fullName>
    </recommendedName>
</protein>
<dbReference type="SUPFAM" id="SSF48726">
    <property type="entry name" value="Immunoglobulin"/>
    <property type="match status" value="5"/>
</dbReference>
<evidence type="ECO:0000256" key="1">
    <source>
        <dbReference type="ARBA" id="ARBA00004251"/>
    </source>
</evidence>
<evidence type="ECO:0000256" key="4">
    <source>
        <dbReference type="ARBA" id="ARBA00022729"/>
    </source>
</evidence>
<dbReference type="PANTHER" id="PTHR25466:SF14">
    <property type="entry name" value="BUTYROPHILIN SUBFAMILY 2 MEMBER A2-LIKE-RELATED"/>
    <property type="match status" value="1"/>
</dbReference>
<evidence type="ECO:0000256" key="5">
    <source>
        <dbReference type="ARBA" id="ARBA00022989"/>
    </source>
</evidence>
<dbReference type="PROSITE" id="PS50835">
    <property type="entry name" value="IG_LIKE"/>
    <property type="match status" value="2"/>
</dbReference>
<keyword evidence="2" id="KW-1003">Cell membrane</keyword>
<dbReference type="GeneTree" id="ENSGT00990000203878"/>
<evidence type="ECO:0000256" key="3">
    <source>
        <dbReference type="ARBA" id="ARBA00022692"/>
    </source>
</evidence>
<proteinExistence type="predicted"/>
<evidence type="ECO:0000256" key="2">
    <source>
        <dbReference type="ARBA" id="ARBA00022475"/>
    </source>
</evidence>
<evidence type="ECO:0000256" key="11">
    <source>
        <dbReference type="SAM" id="MobiDB-lite"/>
    </source>
</evidence>
<feature type="domain" description="Ig-like" evidence="12">
    <location>
        <begin position="157"/>
        <end position="277"/>
    </location>
</feature>
<reference evidence="13" key="1">
    <citation type="submission" date="2018-05" db="EMBL/GenBank/DDBJ databases">
        <authorList>
            <person name="Datahose"/>
        </authorList>
    </citation>
    <scope>NUCLEOTIDE SEQUENCE</scope>
</reference>
<evidence type="ECO:0000256" key="6">
    <source>
        <dbReference type="ARBA" id="ARBA00023136"/>
    </source>
</evidence>
<dbReference type="GO" id="GO:0009897">
    <property type="term" value="C:external side of plasma membrane"/>
    <property type="evidence" value="ECO:0007669"/>
    <property type="project" value="TreeGrafter"/>
</dbReference>
<dbReference type="GO" id="GO:0042102">
    <property type="term" value="P:positive regulation of T cell proliferation"/>
    <property type="evidence" value="ECO:0007669"/>
    <property type="project" value="TreeGrafter"/>
</dbReference>
<dbReference type="GO" id="GO:0006955">
    <property type="term" value="P:immune response"/>
    <property type="evidence" value="ECO:0007669"/>
    <property type="project" value="TreeGrafter"/>
</dbReference>
<dbReference type="Ensembl" id="ENSACLT00000015193.2">
    <property type="protein sequence ID" value="ENSACLP00000014841.2"/>
    <property type="gene ID" value="ENSACLG00000032638.1"/>
</dbReference>
<evidence type="ECO:0000256" key="9">
    <source>
        <dbReference type="ARBA" id="ARBA00023180"/>
    </source>
</evidence>
<keyword evidence="4" id="KW-0732">Signal</keyword>
<dbReference type="Proteomes" id="UP000265100">
    <property type="component" value="Chromosome 3"/>
</dbReference>
<name>A0A3P8PCU8_ASTCA</name>
<keyword evidence="5" id="KW-1133">Transmembrane helix</keyword>
<keyword evidence="7" id="KW-1015">Disulfide bond</keyword>
<keyword evidence="14" id="KW-1185">Reference proteome</keyword>